<comment type="caution">
    <text evidence="1">The sequence shown here is derived from an EMBL/GenBank/DDBJ whole genome shotgun (WGS) entry which is preliminary data.</text>
</comment>
<name>A0AAW1VW19_RUBAR</name>
<evidence type="ECO:0000313" key="2">
    <source>
        <dbReference type="Proteomes" id="UP001457282"/>
    </source>
</evidence>
<dbReference type="AlphaFoldDB" id="A0AAW1VW19"/>
<dbReference type="Proteomes" id="UP001457282">
    <property type="component" value="Unassembled WGS sequence"/>
</dbReference>
<dbReference type="EMBL" id="JBEDUW010000007">
    <property type="protein sequence ID" value="KAK9911945.1"/>
    <property type="molecule type" value="Genomic_DNA"/>
</dbReference>
<accession>A0AAW1VW19</accession>
<keyword evidence="2" id="KW-1185">Reference proteome</keyword>
<sequence>MLVVAPCEGNSPLGLSRVKCQAHMVLVTMGKCPCVLDPASEPTLMDTRLDLAVSSKEGALVISSMKHKHICYVGSKNNTPKGIGFIKLAPGGKLCVPMSMSASRKLQLQLVMARDGAGEASPYVGEASGSFGVGDCGRAPSCVRSSSGPDLMDIKLDLAFSSKEGALVISPMKHKHRRPVGSKNKPPKGTGLRKLAPGCKCYVLSLCLRLEGFHCS</sequence>
<evidence type="ECO:0000313" key="1">
    <source>
        <dbReference type="EMBL" id="KAK9911945.1"/>
    </source>
</evidence>
<organism evidence="1 2">
    <name type="scientific">Rubus argutus</name>
    <name type="common">Southern blackberry</name>
    <dbReference type="NCBI Taxonomy" id="59490"/>
    <lineage>
        <taxon>Eukaryota</taxon>
        <taxon>Viridiplantae</taxon>
        <taxon>Streptophyta</taxon>
        <taxon>Embryophyta</taxon>
        <taxon>Tracheophyta</taxon>
        <taxon>Spermatophyta</taxon>
        <taxon>Magnoliopsida</taxon>
        <taxon>eudicotyledons</taxon>
        <taxon>Gunneridae</taxon>
        <taxon>Pentapetalae</taxon>
        <taxon>rosids</taxon>
        <taxon>fabids</taxon>
        <taxon>Rosales</taxon>
        <taxon>Rosaceae</taxon>
        <taxon>Rosoideae</taxon>
        <taxon>Rosoideae incertae sedis</taxon>
        <taxon>Rubus</taxon>
    </lineage>
</organism>
<protein>
    <submittedName>
        <fullName evidence="1">Uncharacterized protein</fullName>
    </submittedName>
</protein>
<reference evidence="1 2" key="1">
    <citation type="journal article" date="2023" name="G3 (Bethesda)">
        <title>A chromosome-length genome assembly and annotation of blackberry (Rubus argutus, cv. 'Hillquist').</title>
        <authorList>
            <person name="Bruna T."/>
            <person name="Aryal R."/>
            <person name="Dudchenko O."/>
            <person name="Sargent D.J."/>
            <person name="Mead D."/>
            <person name="Buti M."/>
            <person name="Cavallini A."/>
            <person name="Hytonen T."/>
            <person name="Andres J."/>
            <person name="Pham M."/>
            <person name="Weisz D."/>
            <person name="Mascagni F."/>
            <person name="Usai G."/>
            <person name="Natali L."/>
            <person name="Bassil N."/>
            <person name="Fernandez G.E."/>
            <person name="Lomsadze A."/>
            <person name="Armour M."/>
            <person name="Olukolu B."/>
            <person name="Poorten T."/>
            <person name="Britton C."/>
            <person name="Davik J."/>
            <person name="Ashrafi H."/>
            <person name="Aiden E.L."/>
            <person name="Borodovsky M."/>
            <person name="Worthington M."/>
        </authorList>
    </citation>
    <scope>NUCLEOTIDE SEQUENCE [LARGE SCALE GENOMIC DNA]</scope>
    <source>
        <strain evidence="1">PI 553951</strain>
    </source>
</reference>
<proteinExistence type="predicted"/>
<gene>
    <name evidence="1" type="ORF">M0R45_035823</name>
</gene>